<keyword evidence="4 10" id="KW-0812">Transmembrane</keyword>
<keyword evidence="16" id="KW-1185">Reference proteome</keyword>
<feature type="transmembrane region" description="Helical" evidence="12">
    <location>
        <begin position="65"/>
        <end position="86"/>
    </location>
</feature>
<keyword evidence="3" id="KW-1003">Cell membrane</keyword>
<keyword evidence="8 10" id="KW-0472">Membrane</keyword>
<dbReference type="Pfam" id="PF00571">
    <property type="entry name" value="CBS"/>
    <property type="match status" value="1"/>
</dbReference>
<dbReference type="PANTHER" id="PTHR43099">
    <property type="entry name" value="UPF0053 PROTEIN YRKA"/>
    <property type="match status" value="1"/>
</dbReference>
<dbReference type="SMART" id="SM01091">
    <property type="entry name" value="CorC_HlyC"/>
    <property type="match status" value="1"/>
</dbReference>
<comment type="subcellular location">
    <subcellularLocation>
        <location evidence="1">Cell membrane</location>
        <topology evidence="1">Multi-pass membrane protein</topology>
    </subcellularLocation>
</comment>
<evidence type="ECO:0000313" key="16">
    <source>
        <dbReference type="Proteomes" id="UP001165378"/>
    </source>
</evidence>
<comment type="caution">
    <text evidence="15">The sequence shown here is derived from an EMBL/GenBank/DDBJ whole genome shotgun (WGS) entry which is preliminary data.</text>
</comment>
<sequence>MTEVILLAVAIALIAACAVFVAAEFALTTVDRGTLEQAAADGERGAAGALRAVKRLTFQLSGAQLGITVTSLVIGMLAQPSIAALLTGPLEAIGVPDGAVDTVALILGITLSTIALMVFGELVPKNWAISHPLSVAKAVAGPQRAFTAAFSPLINHLNRTANRAVRRFGLEPVEELASARSPQELVALARHSVSAGTLEPDTADLFVRAVSLGDLSAEQIMTPRVRVHGVDADAPVGGVVAIARATGHSRFPVYRDSLDQVCGFVDLKAALAVPEADRDRRTVAEIAVAPILVPETLPVDDLLDRLSGEQTMAVVIDEYGGTAGVVTLEDIVEEVVGEVRDEHDPEETPEVVPTEPDADGHPTWDVDGAHRVDQLGELGLHAPDGPYETVAGLVADQLARIPEVGDMVALDDWVLTVTEVAQHRAARLTLTGPLPEDDPDGAPHGEEAGR</sequence>
<proteinExistence type="inferred from homology"/>
<dbReference type="InterPro" id="IPR005170">
    <property type="entry name" value="Transptr-assoc_dom"/>
</dbReference>
<evidence type="ECO:0000256" key="8">
    <source>
        <dbReference type="ARBA" id="ARBA00023136"/>
    </source>
</evidence>
<dbReference type="Gene3D" id="3.10.580.10">
    <property type="entry name" value="CBS-domain"/>
    <property type="match status" value="1"/>
</dbReference>
<dbReference type="Pfam" id="PF03471">
    <property type="entry name" value="CorC_HlyC"/>
    <property type="match status" value="1"/>
</dbReference>
<dbReference type="InterPro" id="IPR044751">
    <property type="entry name" value="Ion_transp-like_CBS"/>
</dbReference>
<dbReference type="GO" id="GO:0050660">
    <property type="term" value="F:flavin adenine dinucleotide binding"/>
    <property type="evidence" value="ECO:0007669"/>
    <property type="project" value="InterPro"/>
</dbReference>
<keyword evidence="6 10" id="KW-1133">Transmembrane helix</keyword>
<evidence type="ECO:0000256" key="10">
    <source>
        <dbReference type="PROSITE-ProRule" id="PRU01193"/>
    </source>
</evidence>
<dbReference type="Pfam" id="PF01595">
    <property type="entry name" value="CNNM"/>
    <property type="match status" value="1"/>
</dbReference>
<feature type="transmembrane region" description="Helical" evidence="12">
    <location>
        <begin position="98"/>
        <end position="120"/>
    </location>
</feature>
<evidence type="ECO:0000256" key="12">
    <source>
        <dbReference type="SAM" id="Phobius"/>
    </source>
</evidence>
<dbReference type="InterPro" id="IPR046342">
    <property type="entry name" value="CBS_dom_sf"/>
</dbReference>
<dbReference type="InterPro" id="IPR036318">
    <property type="entry name" value="FAD-bd_PCMH-like_sf"/>
</dbReference>
<evidence type="ECO:0000256" key="3">
    <source>
        <dbReference type="ARBA" id="ARBA00022475"/>
    </source>
</evidence>
<evidence type="ECO:0000256" key="11">
    <source>
        <dbReference type="SAM" id="MobiDB-lite"/>
    </source>
</evidence>
<dbReference type="RefSeq" id="WP_235058445.1">
    <property type="nucleotide sequence ID" value="NZ_JAKFHA010000056.1"/>
</dbReference>
<dbReference type="SUPFAM" id="SSF56176">
    <property type="entry name" value="FAD-binding/transporter-associated domain-like"/>
    <property type="match status" value="1"/>
</dbReference>
<dbReference type="EMBL" id="JAKFHA010000056">
    <property type="protein sequence ID" value="MCF2533677.1"/>
    <property type="molecule type" value="Genomic_DNA"/>
</dbReference>
<comment type="similarity">
    <text evidence="2">Belongs to the UPF0053 family.</text>
</comment>
<feature type="region of interest" description="Disordered" evidence="11">
    <location>
        <begin position="429"/>
        <end position="450"/>
    </location>
</feature>
<dbReference type="InterPro" id="IPR016169">
    <property type="entry name" value="FAD-bd_PCMH_sub2"/>
</dbReference>
<evidence type="ECO:0000256" key="5">
    <source>
        <dbReference type="ARBA" id="ARBA00022737"/>
    </source>
</evidence>
<evidence type="ECO:0000256" key="4">
    <source>
        <dbReference type="ARBA" id="ARBA00022692"/>
    </source>
</evidence>
<dbReference type="PANTHER" id="PTHR43099:SF6">
    <property type="entry name" value="UPF0053 PROTEIN RV1842C"/>
    <property type="match status" value="1"/>
</dbReference>
<feature type="region of interest" description="Disordered" evidence="11">
    <location>
        <begin position="341"/>
        <end position="361"/>
    </location>
</feature>
<protein>
    <submittedName>
        <fullName evidence="15">Hemolysin family protein</fullName>
    </submittedName>
</protein>
<dbReference type="PROSITE" id="PS51846">
    <property type="entry name" value="CNNM"/>
    <property type="match status" value="1"/>
</dbReference>
<evidence type="ECO:0000256" key="1">
    <source>
        <dbReference type="ARBA" id="ARBA00004651"/>
    </source>
</evidence>
<dbReference type="InterPro" id="IPR051676">
    <property type="entry name" value="UPF0053_domain"/>
</dbReference>
<evidence type="ECO:0000259" key="14">
    <source>
        <dbReference type="PROSITE" id="PS51846"/>
    </source>
</evidence>
<keyword evidence="5" id="KW-0677">Repeat</keyword>
<evidence type="ECO:0000259" key="13">
    <source>
        <dbReference type="PROSITE" id="PS51371"/>
    </source>
</evidence>
<evidence type="ECO:0000256" key="7">
    <source>
        <dbReference type="ARBA" id="ARBA00023122"/>
    </source>
</evidence>
<dbReference type="GO" id="GO:0005886">
    <property type="term" value="C:plasma membrane"/>
    <property type="evidence" value="ECO:0007669"/>
    <property type="project" value="UniProtKB-SubCell"/>
</dbReference>
<feature type="domain" description="CNNM transmembrane" evidence="14">
    <location>
        <begin position="1"/>
        <end position="202"/>
    </location>
</feature>
<evidence type="ECO:0000256" key="9">
    <source>
        <dbReference type="PROSITE-ProRule" id="PRU00703"/>
    </source>
</evidence>
<accession>A0AA41Q9C7</accession>
<evidence type="ECO:0000313" key="15">
    <source>
        <dbReference type="EMBL" id="MCF2533677.1"/>
    </source>
</evidence>
<evidence type="ECO:0000256" key="2">
    <source>
        <dbReference type="ARBA" id="ARBA00006337"/>
    </source>
</evidence>
<dbReference type="SUPFAM" id="SSF54631">
    <property type="entry name" value="CBS-domain pair"/>
    <property type="match status" value="1"/>
</dbReference>
<dbReference type="PROSITE" id="PS51371">
    <property type="entry name" value="CBS"/>
    <property type="match status" value="1"/>
</dbReference>
<dbReference type="Gene3D" id="3.30.465.10">
    <property type="match status" value="1"/>
</dbReference>
<gene>
    <name evidence="15" type="ORF">LZ495_41555</name>
</gene>
<feature type="compositionally biased region" description="Basic and acidic residues" evidence="11">
    <location>
        <begin position="441"/>
        <end position="450"/>
    </location>
</feature>
<dbReference type="InterPro" id="IPR002550">
    <property type="entry name" value="CNNM"/>
</dbReference>
<evidence type="ECO:0000256" key="6">
    <source>
        <dbReference type="ARBA" id="ARBA00022989"/>
    </source>
</evidence>
<dbReference type="CDD" id="cd04590">
    <property type="entry name" value="CBS_pair_CorC_HlyC_assoc"/>
    <property type="match status" value="1"/>
</dbReference>
<keyword evidence="7 9" id="KW-0129">CBS domain</keyword>
<dbReference type="InterPro" id="IPR000644">
    <property type="entry name" value="CBS_dom"/>
</dbReference>
<organism evidence="15 16">
    <name type="scientific">Yinghuangia soli</name>
    <dbReference type="NCBI Taxonomy" id="2908204"/>
    <lineage>
        <taxon>Bacteria</taxon>
        <taxon>Bacillati</taxon>
        <taxon>Actinomycetota</taxon>
        <taxon>Actinomycetes</taxon>
        <taxon>Kitasatosporales</taxon>
        <taxon>Streptomycetaceae</taxon>
        <taxon>Yinghuangia</taxon>
    </lineage>
</organism>
<dbReference type="AlphaFoldDB" id="A0AA41Q9C7"/>
<feature type="domain" description="CBS" evidence="13">
    <location>
        <begin position="286"/>
        <end position="342"/>
    </location>
</feature>
<name>A0AA41Q9C7_9ACTN</name>
<reference evidence="15" key="1">
    <citation type="submission" date="2022-01" db="EMBL/GenBank/DDBJ databases">
        <title>Genome-Based Taxonomic Classification of the Phylum Actinobacteria.</title>
        <authorList>
            <person name="Gao Y."/>
        </authorList>
    </citation>
    <scope>NUCLEOTIDE SEQUENCE</scope>
    <source>
        <strain evidence="15">KLBMP 8922</strain>
    </source>
</reference>
<dbReference type="Proteomes" id="UP001165378">
    <property type="component" value="Unassembled WGS sequence"/>
</dbReference>